<protein>
    <submittedName>
        <fullName evidence="1">Uncharacterized protein</fullName>
    </submittedName>
</protein>
<comment type="caution">
    <text evidence="1">The sequence shown here is derived from an EMBL/GenBank/DDBJ whole genome shotgun (WGS) entry which is preliminary data.</text>
</comment>
<keyword evidence="2" id="KW-1185">Reference proteome</keyword>
<accession>A0AAW0HXD1</accession>
<reference evidence="1 2" key="1">
    <citation type="journal article" date="2023" name="bioRxiv">
        <title>Conserved and derived expression patterns and positive selection on dental genes reveal complex evolutionary context of ever-growing rodent molars.</title>
        <authorList>
            <person name="Calamari Z.T."/>
            <person name="Song A."/>
            <person name="Cohen E."/>
            <person name="Akter M."/>
            <person name="Roy R.D."/>
            <person name="Hallikas O."/>
            <person name="Christensen M.M."/>
            <person name="Li P."/>
            <person name="Marangoni P."/>
            <person name="Jernvall J."/>
            <person name="Klein O.D."/>
        </authorList>
    </citation>
    <scope>NUCLEOTIDE SEQUENCE [LARGE SCALE GENOMIC DNA]</scope>
    <source>
        <strain evidence="1">V071</strain>
    </source>
</reference>
<gene>
    <name evidence="1" type="ORF">U0070_026088</name>
</gene>
<evidence type="ECO:0000313" key="2">
    <source>
        <dbReference type="Proteomes" id="UP001488838"/>
    </source>
</evidence>
<organism evidence="1 2">
    <name type="scientific">Myodes glareolus</name>
    <name type="common">Bank vole</name>
    <name type="synonym">Clethrionomys glareolus</name>
    <dbReference type="NCBI Taxonomy" id="447135"/>
    <lineage>
        <taxon>Eukaryota</taxon>
        <taxon>Metazoa</taxon>
        <taxon>Chordata</taxon>
        <taxon>Craniata</taxon>
        <taxon>Vertebrata</taxon>
        <taxon>Euteleostomi</taxon>
        <taxon>Mammalia</taxon>
        <taxon>Eutheria</taxon>
        <taxon>Euarchontoglires</taxon>
        <taxon>Glires</taxon>
        <taxon>Rodentia</taxon>
        <taxon>Myomorpha</taxon>
        <taxon>Muroidea</taxon>
        <taxon>Cricetidae</taxon>
        <taxon>Arvicolinae</taxon>
        <taxon>Myodes</taxon>
    </lineage>
</organism>
<name>A0AAW0HXD1_MYOGA</name>
<sequence length="91" mass="10472">MSAERHVLDELLLRLPQLLFDLQGQRKNQLTREPNYETCKPEDAQARPLRFPQLLPCHFSQRPKSDSPTLEGRYWASSSAGVFPGLLFFSV</sequence>
<proteinExistence type="predicted"/>
<dbReference type="EMBL" id="JBBHLL010000291">
    <property type="protein sequence ID" value="KAK7806745.1"/>
    <property type="molecule type" value="Genomic_DNA"/>
</dbReference>
<dbReference type="AlphaFoldDB" id="A0AAW0HXD1"/>
<dbReference type="Proteomes" id="UP001488838">
    <property type="component" value="Unassembled WGS sequence"/>
</dbReference>
<evidence type="ECO:0000313" key="1">
    <source>
        <dbReference type="EMBL" id="KAK7806745.1"/>
    </source>
</evidence>